<dbReference type="InterPro" id="IPR012292">
    <property type="entry name" value="Globin/Proto"/>
</dbReference>
<dbReference type="EMBL" id="PIPY01000008">
    <property type="protein sequence ID" value="RUO59470.1"/>
    <property type="molecule type" value="Genomic_DNA"/>
</dbReference>
<proteinExistence type="predicted"/>
<reference evidence="8" key="1">
    <citation type="journal article" date="2018" name="Front. Microbiol.">
        <title>Genome-Based Analysis Reveals the Taxonomy and Diversity of the Family Idiomarinaceae.</title>
        <authorList>
            <person name="Liu Y."/>
            <person name="Lai Q."/>
            <person name="Shao Z."/>
        </authorList>
    </citation>
    <scope>NUCLEOTIDE SEQUENCE [LARGE SCALE GENOMIC DNA]</scope>
    <source>
        <strain evidence="8">CVS-6</strain>
    </source>
</reference>
<keyword evidence="1" id="KW-0813">Transport</keyword>
<dbReference type="InterPro" id="IPR009050">
    <property type="entry name" value="Globin-like_sf"/>
</dbReference>
<evidence type="ECO:0000313" key="8">
    <source>
        <dbReference type="Proteomes" id="UP000288259"/>
    </source>
</evidence>
<evidence type="ECO:0000256" key="5">
    <source>
        <dbReference type="PIRSR" id="PIRSR601486-1"/>
    </source>
</evidence>
<accession>A0A432YEW9</accession>
<dbReference type="Proteomes" id="UP000288259">
    <property type="component" value="Unassembled WGS sequence"/>
</dbReference>
<gene>
    <name evidence="7" type="ORF">CWI71_08595</name>
</gene>
<dbReference type="Gene3D" id="1.10.490.10">
    <property type="entry name" value="Globins"/>
    <property type="match status" value="1"/>
</dbReference>
<dbReference type="GO" id="GO:0019825">
    <property type="term" value="F:oxygen binding"/>
    <property type="evidence" value="ECO:0007669"/>
    <property type="project" value="InterPro"/>
</dbReference>
<evidence type="ECO:0000256" key="6">
    <source>
        <dbReference type="SAM" id="SignalP"/>
    </source>
</evidence>
<evidence type="ECO:0000256" key="3">
    <source>
        <dbReference type="ARBA" id="ARBA00022723"/>
    </source>
</evidence>
<dbReference type="InterPro" id="IPR001486">
    <property type="entry name" value="Hemoglobin_trunc"/>
</dbReference>
<dbReference type="Pfam" id="PF01152">
    <property type="entry name" value="Bac_globin"/>
    <property type="match status" value="1"/>
</dbReference>
<dbReference type="OrthoDB" id="9795814at2"/>
<dbReference type="GO" id="GO:0020037">
    <property type="term" value="F:heme binding"/>
    <property type="evidence" value="ECO:0007669"/>
    <property type="project" value="InterPro"/>
</dbReference>
<name>A0A432YEW9_9GAMM</name>
<comment type="caution">
    <text evidence="7">The sequence shown here is derived from an EMBL/GenBank/DDBJ whole genome shotgun (WGS) entry which is preliminary data.</text>
</comment>
<protein>
    <submittedName>
        <fullName evidence="7">Group 1 truncated hemoglobin</fullName>
    </submittedName>
</protein>
<feature type="binding site" description="distal binding residue" evidence="5">
    <location>
        <position position="93"/>
    </location>
    <ligand>
        <name>heme</name>
        <dbReference type="ChEBI" id="CHEBI:30413"/>
    </ligand>
    <ligandPart>
        <name>Fe</name>
        <dbReference type="ChEBI" id="CHEBI:18248"/>
    </ligandPart>
</feature>
<feature type="chain" id="PRO_5019528713" evidence="6">
    <location>
        <begin position="23"/>
        <end position="141"/>
    </location>
</feature>
<keyword evidence="2 5" id="KW-0349">Heme</keyword>
<dbReference type="SUPFAM" id="SSF46458">
    <property type="entry name" value="Globin-like"/>
    <property type="match status" value="1"/>
</dbReference>
<dbReference type="CDD" id="cd00454">
    <property type="entry name" value="TrHb1_N"/>
    <property type="match status" value="1"/>
</dbReference>
<dbReference type="GO" id="GO:0046872">
    <property type="term" value="F:metal ion binding"/>
    <property type="evidence" value="ECO:0007669"/>
    <property type="project" value="UniProtKB-KW"/>
</dbReference>
<keyword evidence="8" id="KW-1185">Reference proteome</keyword>
<dbReference type="AlphaFoldDB" id="A0A432YEW9"/>
<keyword evidence="6" id="KW-0732">Signal</keyword>
<evidence type="ECO:0000256" key="4">
    <source>
        <dbReference type="ARBA" id="ARBA00023004"/>
    </source>
</evidence>
<evidence type="ECO:0000256" key="2">
    <source>
        <dbReference type="ARBA" id="ARBA00022617"/>
    </source>
</evidence>
<evidence type="ECO:0000313" key="7">
    <source>
        <dbReference type="EMBL" id="RUO59470.1"/>
    </source>
</evidence>
<dbReference type="RefSeq" id="WP_126754856.1">
    <property type="nucleotide sequence ID" value="NZ_PIPY01000008.1"/>
</dbReference>
<feature type="signal peptide" evidence="6">
    <location>
        <begin position="1"/>
        <end position="22"/>
    </location>
</feature>
<organism evidence="7 8">
    <name type="scientific">Pseudidiomarina insulisalsae</name>
    <dbReference type="NCBI Taxonomy" id="575789"/>
    <lineage>
        <taxon>Bacteria</taxon>
        <taxon>Pseudomonadati</taxon>
        <taxon>Pseudomonadota</taxon>
        <taxon>Gammaproteobacteria</taxon>
        <taxon>Alteromonadales</taxon>
        <taxon>Idiomarinaceae</taxon>
        <taxon>Pseudidiomarina</taxon>
    </lineage>
</organism>
<keyword evidence="3 5" id="KW-0479">Metal-binding</keyword>
<keyword evidence="4 5" id="KW-0408">Iron</keyword>
<sequence>MLSVKKALFGALLLLSVAPSSALSSELYQQLGKKAGIDQLMTTFVFAIAEDERVIEHFARVDIERFHQMISQHVCELVGGPCRYEGADMVEVHTGMAITRAEFNAIVENLIHAMEQEQVPLSAQNQLLAILAQFHGDIVGK</sequence>
<evidence type="ECO:0000256" key="1">
    <source>
        <dbReference type="ARBA" id="ARBA00022448"/>
    </source>
</evidence>